<dbReference type="EMBL" id="DTBE01000055">
    <property type="protein sequence ID" value="HGQ59463.1"/>
    <property type="molecule type" value="Genomic_DNA"/>
</dbReference>
<evidence type="ECO:0000313" key="1">
    <source>
        <dbReference type="EMBL" id="HGQ59463.1"/>
    </source>
</evidence>
<gene>
    <name evidence="1" type="ORF">ENU09_01895</name>
    <name evidence="2" type="ORF">ENU20_00215</name>
</gene>
<protein>
    <submittedName>
        <fullName evidence="2">Uncharacterized protein</fullName>
    </submittedName>
</protein>
<accession>A0A7C4NUI6</accession>
<reference evidence="2" key="1">
    <citation type="journal article" date="2020" name="mSystems">
        <title>Genome- and Community-Level Interaction Insights into Carbon Utilization and Element Cycling Functions of Hydrothermarchaeota in Hydrothermal Sediment.</title>
        <authorList>
            <person name="Zhou Z."/>
            <person name="Liu Y."/>
            <person name="Xu W."/>
            <person name="Pan J."/>
            <person name="Luo Z.H."/>
            <person name="Li M."/>
        </authorList>
    </citation>
    <scope>NUCLEOTIDE SEQUENCE [LARGE SCALE GENOMIC DNA]</scope>
    <source>
        <strain evidence="1">SpSt-638</strain>
        <strain evidence="2">SpSt-648</strain>
    </source>
</reference>
<sequence length="153" mass="18012">MRIVEFVVKDLKKFEEYVRNNNLVVEPGPHMVLFDHSELAIMDVKNIEGKVVSKLVVHFITPYYRVESQNIEDDEEYWRKLWEVKRSGESWAIPVNPIIAIILDESFTNVIEGYRDEYPINEGGELVDNYRRRNPNYKQVPRVALARVLDSLC</sequence>
<comment type="caution">
    <text evidence="2">The sequence shown here is derived from an EMBL/GenBank/DDBJ whole genome shotgun (WGS) entry which is preliminary data.</text>
</comment>
<dbReference type="AlphaFoldDB" id="A0A7C4NUI6"/>
<dbReference type="EMBL" id="DTBP01000004">
    <property type="protein sequence ID" value="HGQ73494.1"/>
    <property type="molecule type" value="Genomic_DNA"/>
</dbReference>
<organism evidence="2">
    <name type="scientific">Staphylothermus marinus</name>
    <dbReference type="NCBI Taxonomy" id="2280"/>
    <lineage>
        <taxon>Archaea</taxon>
        <taxon>Thermoproteota</taxon>
        <taxon>Thermoprotei</taxon>
        <taxon>Desulfurococcales</taxon>
        <taxon>Desulfurococcaceae</taxon>
        <taxon>Staphylothermus</taxon>
    </lineage>
</organism>
<name>A0A7C4NUI6_STAMA</name>
<evidence type="ECO:0000313" key="2">
    <source>
        <dbReference type="EMBL" id="HGQ73494.1"/>
    </source>
</evidence>
<proteinExistence type="predicted"/>